<dbReference type="PhylomeDB" id="E9G3T1"/>
<proteinExistence type="predicted"/>
<name>E9G3T1_DAPPU</name>
<protein>
    <submittedName>
        <fullName evidence="1">Uncharacterized protein</fullName>
    </submittedName>
</protein>
<evidence type="ECO:0000313" key="1">
    <source>
        <dbReference type="EMBL" id="EFX85826.1"/>
    </source>
</evidence>
<sequence>MYRDKTISIQIFKNIEGFPAKRLVEFYFLQTHPQQRHLQKEMPVCISIEGHGDHYIKRVMQRCRGWSYIRAK</sequence>
<evidence type="ECO:0000313" key="2">
    <source>
        <dbReference type="Proteomes" id="UP000000305"/>
    </source>
</evidence>
<dbReference type="KEGG" id="dpx:DAPPUDRAFT_237386"/>
<accession>E9G3T1</accession>
<organism evidence="1 2">
    <name type="scientific">Daphnia pulex</name>
    <name type="common">Water flea</name>
    <dbReference type="NCBI Taxonomy" id="6669"/>
    <lineage>
        <taxon>Eukaryota</taxon>
        <taxon>Metazoa</taxon>
        <taxon>Ecdysozoa</taxon>
        <taxon>Arthropoda</taxon>
        <taxon>Crustacea</taxon>
        <taxon>Branchiopoda</taxon>
        <taxon>Diplostraca</taxon>
        <taxon>Cladocera</taxon>
        <taxon>Anomopoda</taxon>
        <taxon>Daphniidae</taxon>
        <taxon>Daphnia</taxon>
    </lineage>
</organism>
<dbReference type="Proteomes" id="UP000000305">
    <property type="component" value="Unassembled WGS sequence"/>
</dbReference>
<gene>
    <name evidence="1" type="ORF">DAPPUDRAFT_237386</name>
</gene>
<dbReference type="InParanoid" id="E9G3T1"/>
<dbReference type="EMBL" id="GL732531">
    <property type="protein sequence ID" value="EFX85826.1"/>
    <property type="molecule type" value="Genomic_DNA"/>
</dbReference>
<keyword evidence="2" id="KW-1185">Reference proteome</keyword>
<reference evidence="1 2" key="1">
    <citation type="journal article" date="2011" name="Science">
        <title>The ecoresponsive genome of Daphnia pulex.</title>
        <authorList>
            <person name="Colbourne J.K."/>
            <person name="Pfrender M.E."/>
            <person name="Gilbert D."/>
            <person name="Thomas W.K."/>
            <person name="Tucker A."/>
            <person name="Oakley T.H."/>
            <person name="Tokishita S."/>
            <person name="Aerts A."/>
            <person name="Arnold G.J."/>
            <person name="Basu M.K."/>
            <person name="Bauer D.J."/>
            <person name="Caceres C.E."/>
            <person name="Carmel L."/>
            <person name="Casola C."/>
            <person name="Choi J.H."/>
            <person name="Detter J.C."/>
            <person name="Dong Q."/>
            <person name="Dusheyko S."/>
            <person name="Eads B.D."/>
            <person name="Frohlich T."/>
            <person name="Geiler-Samerotte K.A."/>
            <person name="Gerlach D."/>
            <person name="Hatcher P."/>
            <person name="Jogdeo S."/>
            <person name="Krijgsveld J."/>
            <person name="Kriventseva E.V."/>
            <person name="Kultz D."/>
            <person name="Laforsch C."/>
            <person name="Lindquist E."/>
            <person name="Lopez J."/>
            <person name="Manak J.R."/>
            <person name="Muller J."/>
            <person name="Pangilinan J."/>
            <person name="Patwardhan R.P."/>
            <person name="Pitluck S."/>
            <person name="Pritham E.J."/>
            <person name="Rechtsteiner A."/>
            <person name="Rho M."/>
            <person name="Rogozin I.B."/>
            <person name="Sakarya O."/>
            <person name="Salamov A."/>
            <person name="Schaack S."/>
            <person name="Shapiro H."/>
            <person name="Shiga Y."/>
            <person name="Skalitzky C."/>
            <person name="Smith Z."/>
            <person name="Souvorov A."/>
            <person name="Sung W."/>
            <person name="Tang Z."/>
            <person name="Tsuchiya D."/>
            <person name="Tu H."/>
            <person name="Vos H."/>
            <person name="Wang M."/>
            <person name="Wolf Y.I."/>
            <person name="Yamagata H."/>
            <person name="Yamada T."/>
            <person name="Ye Y."/>
            <person name="Shaw J.R."/>
            <person name="Andrews J."/>
            <person name="Crease T.J."/>
            <person name="Tang H."/>
            <person name="Lucas S.M."/>
            <person name="Robertson H.M."/>
            <person name="Bork P."/>
            <person name="Koonin E.V."/>
            <person name="Zdobnov E.M."/>
            <person name="Grigoriev I.V."/>
            <person name="Lynch M."/>
            <person name="Boore J.L."/>
        </authorList>
    </citation>
    <scope>NUCLEOTIDE SEQUENCE [LARGE SCALE GENOMIC DNA]</scope>
</reference>
<dbReference type="HOGENOM" id="CLU_2724810_0_0_1"/>
<dbReference type="AlphaFoldDB" id="E9G3T1"/>